<feature type="compositionally biased region" description="Basic residues" evidence="1">
    <location>
        <begin position="1"/>
        <end position="10"/>
    </location>
</feature>
<reference evidence="3" key="1">
    <citation type="journal article" date="2018" name="Gigascience">
        <title>Genome assembly of the Pink Ipe (Handroanthus impetiginosus, Bignoniaceae), a highly valued, ecologically keystone Neotropical timber forest tree.</title>
        <authorList>
            <person name="Silva-Junior O.B."/>
            <person name="Grattapaglia D."/>
            <person name="Novaes E."/>
            <person name="Collevatti R.G."/>
        </authorList>
    </citation>
    <scope>NUCLEOTIDE SEQUENCE [LARGE SCALE GENOMIC DNA]</scope>
    <source>
        <strain evidence="3">cv. UFG-1</strain>
    </source>
</reference>
<dbReference type="Pfam" id="PF03004">
    <property type="entry name" value="Transposase_24"/>
    <property type="match status" value="1"/>
</dbReference>
<protein>
    <submittedName>
        <fullName evidence="2">Uncharacterized protein</fullName>
    </submittedName>
</protein>
<dbReference type="EMBL" id="NKXS01000075">
    <property type="protein sequence ID" value="PIN26571.1"/>
    <property type="molecule type" value="Genomic_DNA"/>
</dbReference>
<evidence type="ECO:0000313" key="2">
    <source>
        <dbReference type="EMBL" id="PIN26571.1"/>
    </source>
</evidence>
<dbReference type="InterPro" id="IPR004252">
    <property type="entry name" value="Probable_transposase_24"/>
</dbReference>
<feature type="compositionally biased region" description="Polar residues" evidence="1">
    <location>
        <begin position="221"/>
        <end position="239"/>
    </location>
</feature>
<feature type="region of interest" description="Disordered" evidence="1">
    <location>
        <begin position="319"/>
        <end position="382"/>
    </location>
</feature>
<gene>
    <name evidence="2" type="ORF">CDL12_00665</name>
</gene>
<sequence>MAGKKRKHQAARPTNGSDSFVPPPTHPDTVQSHSSLPISSTPTTGPTPSSSTGHVPSTPITNSDYSESTQKIFILPRGDEFSEESLCASSIGKIIKQSFHGAWKSWTKIPKEVRNKEYCWHDEDNIEIKKIFEHRGSIILKNKLHRAHKDNQRPEWIGKNAWNGLLEKWQEEKFQKISTQNKANRTSDCGGLGFPLHQGGNISYLAHKDKLNKFKEKLDALSSQSSNERGEESQQNMPSELQVWVETVGRVKKGQCYGVAGEASFLKGPSLSRKSWAQYAKHQKFVERVLMLEKEIDSLRIANETLTEDGKDAIRFRVPLPHQSPHPLGPGNQSQYYPPSSFGFMPPPYLSRPEVTQNVPSSSKYHNQNEQENDDSDQEDEV</sequence>
<feature type="region of interest" description="Disordered" evidence="1">
    <location>
        <begin position="1"/>
        <end position="64"/>
    </location>
</feature>
<feature type="region of interest" description="Disordered" evidence="1">
    <location>
        <begin position="219"/>
        <end position="239"/>
    </location>
</feature>
<dbReference type="OrthoDB" id="1434255at2759"/>
<accession>A0A2G9I9Z0</accession>
<comment type="caution">
    <text evidence="2">The sequence shown here is derived from an EMBL/GenBank/DDBJ whole genome shotgun (WGS) entry which is preliminary data.</text>
</comment>
<feature type="compositionally biased region" description="Acidic residues" evidence="1">
    <location>
        <begin position="371"/>
        <end position="382"/>
    </location>
</feature>
<feature type="compositionally biased region" description="Low complexity" evidence="1">
    <location>
        <begin position="32"/>
        <end position="59"/>
    </location>
</feature>
<dbReference type="Proteomes" id="UP000231279">
    <property type="component" value="Unassembled WGS sequence"/>
</dbReference>
<organism evidence="2 3">
    <name type="scientific">Handroanthus impetiginosus</name>
    <dbReference type="NCBI Taxonomy" id="429701"/>
    <lineage>
        <taxon>Eukaryota</taxon>
        <taxon>Viridiplantae</taxon>
        <taxon>Streptophyta</taxon>
        <taxon>Embryophyta</taxon>
        <taxon>Tracheophyta</taxon>
        <taxon>Spermatophyta</taxon>
        <taxon>Magnoliopsida</taxon>
        <taxon>eudicotyledons</taxon>
        <taxon>Gunneridae</taxon>
        <taxon>Pentapetalae</taxon>
        <taxon>asterids</taxon>
        <taxon>lamiids</taxon>
        <taxon>Lamiales</taxon>
        <taxon>Bignoniaceae</taxon>
        <taxon>Crescentiina</taxon>
        <taxon>Tabebuia alliance</taxon>
        <taxon>Handroanthus</taxon>
    </lineage>
</organism>
<proteinExistence type="predicted"/>
<dbReference type="AlphaFoldDB" id="A0A2G9I9Z0"/>
<evidence type="ECO:0000313" key="3">
    <source>
        <dbReference type="Proteomes" id="UP000231279"/>
    </source>
</evidence>
<feature type="compositionally biased region" description="Polar residues" evidence="1">
    <location>
        <begin position="354"/>
        <end position="366"/>
    </location>
</feature>
<evidence type="ECO:0000256" key="1">
    <source>
        <dbReference type="SAM" id="MobiDB-lite"/>
    </source>
</evidence>
<keyword evidence="3" id="KW-1185">Reference proteome</keyword>
<name>A0A2G9I9Z0_9LAMI</name>